<keyword evidence="2" id="KW-0012">Acyltransferase</keyword>
<dbReference type="PROSITE" id="PS51186">
    <property type="entry name" value="GNAT"/>
    <property type="match status" value="1"/>
</dbReference>
<dbReference type="Proteomes" id="UP001221686">
    <property type="component" value="Unassembled WGS sequence"/>
</dbReference>
<evidence type="ECO:0000313" key="4">
    <source>
        <dbReference type="EMBL" id="MDC0715902.1"/>
    </source>
</evidence>
<dbReference type="EMBL" id="JAQNDL010000001">
    <property type="protein sequence ID" value="MDC0715902.1"/>
    <property type="molecule type" value="Genomic_DNA"/>
</dbReference>
<dbReference type="InterPro" id="IPR050832">
    <property type="entry name" value="Bact_Acetyltransf"/>
</dbReference>
<dbReference type="RefSeq" id="WP_272084334.1">
    <property type="nucleotide sequence ID" value="NZ_JAQNDL010000001.1"/>
</dbReference>
<feature type="domain" description="N-acetyltransferase" evidence="3">
    <location>
        <begin position="7"/>
        <end position="183"/>
    </location>
</feature>
<protein>
    <submittedName>
        <fullName evidence="4">GNAT family N-acetyltransferase</fullName>
    </submittedName>
</protein>
<keyword evidence="1" id="KW-0808">Transferase</keyword>
<reference evidence="4 5" key="1">
    <citation type="submission" date="2022-11" db="EMBL/GenBank/DDBJ databases">
        <title>Minimal conservation of predation-associated metabolite biosynthetic gene clusters underscores biosynthetic potential of Myxococcota including descriptions for ten novel species: Archangium lansinium sp. nov., Myxococcus landrumus sp. nov., Nannocystis bai.</title>
        <authorList>
            <person name="Ahearne A."/>
            <person name="Stevens C."/>
            <person name="Dowd S."/>
        </authorList>
    </citation>
    <scope>NUCLEOTIDE SEQUENCE [LARGE SCALE GENOMIC DNA]</scope>
    <source>
        <strain evidence="4 5">BB15-2</strain>
    </source>
</reference>
<evidence type="ECO:0000256" key="1">
    <source>
        <dbReference type="ARBA" id="ARBA00022679"/>
    </source>
</evidence>
<dbReference type="InterPro" id="IPR016181">
    <property type="entry name" value="Acyl_CoA_acyltransferase"/>
</dbReference>
<proteinExistence type="predicted"/>
<evidence type="ECO:0000256" key="2">
    <source>
        <dbReference type="ARBA" id="ARBA00023315"/>
    </source>
</evidence>
<keyword evidence="5" id="KW-1185">Reference proteome</keyword>
<dbReference type="SUPFAM" id="SSF55729">
    <property type="entry name" value="Acyl-CoA N-acyltransferases (Nat)"/>
    <property type="match status" value="1"/>
</dbReference>
<dbReference type="InterPro" id="IPR000182">
    <property type="entry name" value="GNAT_dom"/>
</dbReference>
<accession>A0ABT5DQG6</accession>
<gene>
    <name evidence="4" type="ORF">POL25_03290</name>
</gene>
<dbReference type="Pfam" id="PF00583">
    <property type="entry name" value="Acetyltransf_1"/>
    <property type="match status" value="1"/>
</dbReference>
<organism evidence="4 5">
    <name type="scientific">Nannocystis bainbridge</name>
    <dbReference type="NCBI Taxonomy" id="2995303"/>
    <lineage>
        <taxon>Bacteria</taxon>
        <taxon>Pseudomonadati</taxon>
        <taxon>Myxococcota</taxon>
        <taxon>Polyangia</taxon>
        <taxon>Nannocystales</taxon>
        <taxon>Nannocystaceae</taxon>
        <taxon>Nannocystis</taxon>
    </lineage>
</organism>
<comment type="caution">
    <text evidence="4">The sequence shown here is derived from an EMBL/GenBank/DDBJ whole genome shotgun (WGS) entry which is preliminary data.</text>
</comment>
<sequence>MSQTVAMKLRPLRWPADADALRDLPAAYSTSAIFVPEVDGLGVRLRETRLRVPFAKTYPAETLLEAAATASFAVVAEAAAGGLAGFTAVQLRPWNRSAELSALFVAPDSRGQGLGRALMLAAIEFARGERVRCLTLETQCTNAPAIRFYQRAGFQFCGVHTALYDPATVAPEEAAVFFTYPLDAVGG</sequence>
<evidence type="ECO:0000313" key="5">
    <source>
        <dbReference type="Proteomes" id="UP001221686"/>
    </source>
</evidence>
<evidence type="ECO:0000259" key="3">
    <source>
        <dbReference type="PROSITE" id="PS51186"/>
    </source>
</evidence>
<dbReference type="Gene3D" id="3.40.630.30">
    <property type="match status" value="1"/>
</dbReference>
<name>A0ABT5DQG6_9BACT</name>
<dbReference type="CDD" id="cd04301">
    <property type="entry name" value="NAT_SF"/>
    <property type="match status" value="1"/>
</dbReference>
<dbReference type="PANTHER" id="PTHR43877">
    <property type="entry name" value="AMINOALKYLPHOSPHONATE N-ACETYLTRANSFERASE-RELATED-RELATED"/>
    <property type="match status" value="1"/>
</dbReference>
<dbReference type="PANTHER" id="PTHR43877:SF2">
    <property type="entry name" value="AMINOALKYLPHOSPHONATE N-ACETYLTRANSFERASE-RELATED"/>
    <property type="match status" value="1"/>
</dbReference>